<dbReference type="SMART" id="SM00856">
    <property type="entry name" value="PMEI"/>
    <property type="match status" value="1"/>
</dbReference>
<evidence type="ECO:0000259" key="1">
    <source>
        <dbReference type="SMART" id="SM00856"/>
    </source>
</evidence>
<protein>
    <recommendedName>
        <fullName evidence="1">Pectinesterase inhibitor domain-containing protein</fullName>
    </recommendedName>
</protein>
<dbReference type="InterPro" id="IPR034087">
    <property type="entry name" value="C/VIF1"/>
</dbReference>
<dbReference type="Pfam" id="PF13668">
    <property type="entry name" value="Ferritin_2"/>
    <property type="match status" value="1"/>
</dbReference>
<evidence type="ECO:0000313" key="3">
    <source>
        <dbReference type="Proteomes" id="UP000826656"/>
    </source>
</evidence>
<dbReference type="Gene3D" id="1.20.140.40">
    <property type="entry name" value="Invertase/pectin methylesterase inhibitor family protein"/>
    <property type="match status" value="1"/>
</dbReference>
<dbReference type="InterPro" id="IPR052965">
    <property type="entry name" value="Pigment-catalase-like"/>
</dbReference>
<name>A0ABQ7UTZ9_SOLTU</name>
<proteinExistence type="predicted"/>
<evidence type="ECO:0000313" key="2">
    <source>
        <dbReference type="EMBL" id="KAH0755315.1"/>
    </source>
</evidence>
<dbReference type="Proteomes" id="UP000826656">
    <property type="component" value="Unassembled WGS sequence"/>
</dbReference>
<dbReference type="Pfam" id="PF04043">
    <property type="entry name" value="PMEI"/>
    <property type="match status" value="1"/>
</dbReference>
<dbReference type="NCBIfam" id="TIGR01614">
    <property type="entry name" value="PME_inhib"/>
    <property type="match status" value="1"/>
</dbReference>
<reference evidence="2 3" key="1">
    <citation type="journal article" date="2021" name="bioRxiv">
        <title>Chromosome-scale and haplotype-resolved genome assembly of a tetraploid potato cultivar.</title>
        <authorList>
            <person name="Sun H."/>
            <person name="Jiao W.-B."/>
            <person name="Krause K."/>
            <person name="Campoy J.A."/>
            <person name="Goel M."/>
            <person name="Folz-Donahue K."/>
            <person name="Kukat C."/>
            <person name="Huettel B."/>
            <person name="Schneeberger K."/>
        </authorList>
    </citation>
    <scope>NUCLEOTIDE SEQUENCE [LARGE SCALE GENOMIC DNA]</scope>
    <source>
        <strain evidence="2">SolTubOtavaFocal</strain>
        <tissue evidence="2">Leaves</tissue>
    </source>
</reference>
<comment type="caution">
    <text evidence="2">The sequence shown here is derived from an EMBL/GenBank/DDBJ whole genome shotgun (WGS) entry which is preliminary data.</text>
</comment>
<gene>
    <name evidence="2" type="ORF">KY290_025585</name>
</gene>
<dbReference type="EMBL" id="JAIVGD010000018">
    <property type="protein sequence ID" value="KAH0755315.1"/>
    <property type="molecule type" value="Genomic_DNA"/>
</dbReference>
<keyword evidence="3" id="KW-1185">Reference proteome</keyword>
<dbReference type="PANTHER" id="PTHR31694">
    <property type="entry name" value="DESICCATION-LIKE PROTEIN"/>
    <property type="match status" value="1"/>
</dbReference>
<sequence length="387" mass="42271">MEAEFFLWSSLGYGLDKFAPQLADGGPKPIGVRIAKLSPLIRDVIAQFGFQEVGHLRAIKETVTGFPRPLLNLSRESFATVMNDAFGHPLQPSFDPYANDINYLLASYVIPYVGLTGYVGANPKLHSPIAKRLVAGLLGVESGQDAVLRALLYERGRENVEPYGITVTEFTNRISELRNKLGRQGIKDEGLRVKPKIGAEGSIRGNILAGGKYSLSYDRTPEEILRIVYGSGQENCCEISSYAIDLNTENKTTCKNTPNYNLCLKTLLHDERSASGDITMLALIMVDAIKAKANQGVEIISTLLNSNPPEGWRVPLKKCAFSYKVTLTVSLPLAIEALTKGNPKFAEDGMVGCFGDSQNCEENFKSSISPLTCLNNAVHELSGQSNY</sequence>
<dbReference type="CDD" id="cd15796">
    <property type="entry name" value="CIF_like"/>
    <property type="match status" value="1"/>
</dbReference>
<dbReference type="InterPro" id="IPR035513">
    <property type="entry name" value="Invertase/methylesterase_inhib"/>
</dbReference>
<dbReference type="SUPFAM" id="SSF101148">
    <property type="entry name" value="Plant invertase/pectin methylesterase inhibitor"/>
    <property type="match status" value="1"/>
</dbReference>
<dbReference type="PANTHER" id="PTHR31694:SF12">
    <property type="entry name" value="DESICCATION-LIKE PROTEIN"/>
    <property type="match status" value="1"/>
</dbReference>
<dbReference type="InterPro" id="IPR006501">
    <property type="entry name" value="Pectinesterase_inhib_dom"/>
</dbReference>
<accession>A0ABQ7UTZ9</accession>
<feature type="domain" description="Pectinesterase inhibitor" evidence="1">
    <location>
        <begin position="245"/>
        <end position="378"/>
    </location>
</feature>
<organism evidence="2 3">
    <name type="scientific">Solanum tuberosum</name>
    <name type="common">Potato</name>
    <dbReference type="NCBI Taxonomy" id="4113"/>
    <lineage>
        <taxon>Eukaryota</taxon>
        <taxon>Viridiplantae</taxon>
        <taxon>Streptophyta</taxon>
        <taxon>Embryophyta</taxon>
        <taxon>Tracheophyta</taxon>
        <taxon>Spermatophyta</taxon>
        <taxon>Magnoliopsida</taxon>
        <taxon>eudicotyledons</taxon>
        <taxon>Gunneridae</taxon>
        <taxon>Pentapetalae</taxon>
        <taxon>asterids</taxon>
        <taxon>lamiids</taxon>
        <taxon>Solanales</taxon>
        <taxon>Solanaceae</taxon>
        <taxon>Solanoideae</taxon>
        <taxon>Solaneae</taxon>
        <taxon>Solanum</taxon>
    </lineage>
</organism>